<dbReference type="NCBIfam" id="TIGR01444">
    <property type="entry name" value="fkbM_fam"/>
    <property type="match status" value="1"/>
</dbReference>
<name>A0A1F8BKV8_9BACT</name>
<dbReference type="Gene3D" id="3.40.50.150">
    <property type="entry name" value="Vaccinia Virus protein VP39"/>
    <property type="match status" value="1"/>
</dbReference>
<accession>A0A1F8BKV8</accession>
<feature type="domain" description="Methyltransferase FkbM" evidence="1">
    <location>
        <begin position="92"/>
        <end position="251"/>
    </location>
</feature>
<sequence length="282" mass="32978">MRNFKALYHLIENTATILRNSNSTSKRIKLTYIYFCLKIKGILLKNTKTQKLYGHTIHFPNYLLFLRSFEEIFVEKIYDFDPNTTLAPTIIDCGANIGLASLYFKIKYPNSKIICFEPVKETFRYLKMNLTKFSNVTLVNAALSESKKLTYIYRPASNAEGNLESSIFTSRFQASKIIKEKVKGVRLSDYTKSLNVNFLKLDIEGAEGEVLNDLVKHRRLRKIKNIFLEYHSYRQNSLAKILNIFEKNSFKIIQYGGAKPPFWWFKDKFYSVLVFAYKQPKN</sequence>
<proteinExistence type="predicted"/>
<dbReference type="InterPro" id="IPR006342">
    <property type="entry name" value="FkbM_mtfrase"/>
</dbReference>
<evidence type="ECO:0000259" key="1">
    <source>
        <dbReference type="Pfam" id="PF05050"/>
    </source>
</evidence>
<gene>
    <name evidence="2" type="ORF">A2961_00205</name>
</gene>
<organism evidence="2 3">
    <name type="scientific">Candidatus Woesebacteria bacterium RIFCSPLOWO2_01_FULL_39_21</name>
    <dbReference type="NCBI Taxonomy" id="1802519"/>
    <lineage>
        <taxon>Bacteria</taxon>
        <taxon>Candidatus Woeseibacteriota</taxon>
    </lineage>
</organism>
<protein>
    <recommendedName>
        <fullName evidence="1">Methyltransferase FkbM domain-containing protein</fullName>
    </recommendedName>
</protein>
<dbReference type="AlphaFoldDB" id="A0A1F8BKV8"/>
<dbReference type="PANTHER" id="PTHR34203:SF13">
    <property type="entry name" value="EXPRESSED PROTEIN"/>
    <property type="match status" value="1"/>
</dbReference>
<dbReference type="Pfam" id="PF05050">
    <property type="entry name" value="Methyltransf_21"/>
    <property type="match status" value="1"/>
</dbReference>
<dbReference type="InterPro" id="IPR052514">
    <property type="entry name" value="SAM-dependent_MTase"/>
</dbReference>
<dbReference type="SUPFAM" id="SSF53335">
    <property type="entry name" value="S-adenosyl-L-methionine-dependent methyltransferases"/>
    <property type="match status" value="1"/>
</dbReference>
<dbReference type="EMBL" id="MGHF01000007">
    <property type="protein sequence ID" value="OGM64299.1"/>
    <property type="molecule type" value="Genomic_DNA"/>
</dbReference>
<evidence type="ECO:0000313" key="2">
    <source>
        <dbReference type="EMBL" id="OGM64299.1"/>
    </source>
</evidence>
<dbReference type="Proteomes" id="UP000177082">
    <property type="component" value="Unassembled WGS sequence"/>
</dbReference>
<comment type="caution">
    <text evidence="2">The sequence shown here is derived from an EMBL/GenBank/DDBJ whole genome shotgun (WGS) entry which is preliminary data.</text>
</comment>
<reference evidence="2 3" key="1">
    <citation type="journal article" date="2016" name="Nat. Commun.">
        <title>Thousands of microbial genomes shed light on interconnected biogeochemical processes in an aquifer system.</title>
        <authorList>
            <person name="Anantharaman K."/>
            <person name="Brown C.T."/>
            <person name="Hug L.A."/>
            <person name="Sharon I."/>
            <person name="Castelle C.J."/>
            <person name="Probst A.J."/>
            <person name="Thomas B.C."/>
            <person name="Singh A."/>
            <person name="Wilkins M.J."/>
            <person name="Karaoz U."/>
            <person name="Brodie E.L."/>
            <person name="Williams K.H."/>
            <person name="Hubbard S.S."/>
            <person name="Banfield J.F."/>
        </authorList>
    </citation>
    <scope>NUCLEOTIDE SEQUENCE [LARGE SCALE GENOMIC DNA]</scope>
</reference>
<dbReference type="InterPro" id="IPR029063">
    <property type="entry name" value="SAM-dependent_MTases_sf"/>
</dbReference>
<evidence type="ECO:0000313" key="3">
    <source>
        <dbReference type="Proteomes" id="UP000177082"/>
    </source>
</evidence>
<dbReference type="STRING" id="1802519.A2961_00205"/>
<dbReference type="PANTHER" id="PTHR34203">
    <property type="entry name" value="METHYLTRANSFERASE, FKBM FAMILY PROTEIN"/>
    <property type="match status" value="1"/>
</dbReference>